<keyword evidence="1" id="KW-0812">Transmembrane</keyword>
<dbReference type="RefSeq" id="WP_184628903.1">
    <property type="nucleotide sequence ID" value="NZ_JACHCC010000015.1"/>
</dbReference>
<dbReference type="InterPro" id="IPR012902">
    <property type="entry name" value="N_methyl_site"/>
</dbReference>
<organism evidence="2 3">
    <name type="scientific">Pedobacter cryoconitis</name>
    <dbReference type="NCBI Taxonomy" id="188932"/>
    <lineage>
        <taxon>Bacteria</taxon>
        <taxon>Pseudomonadati</taxon>
        <taxon>Bacteroidota</taxon>
        <taxon>Sphingobacteriia</taxon>
        <taxon>Sphingobacteriales</taxon>
        <taxon>Sphingobacteriaceae</taxon>
        <taxon>Pedobacter</taxon>
    </lineage>
</organism>
<proteinExistence type="predicted"/>
<comment type="caution">
    <text evidence="2">The sequence shown here is derived from an EMBL/GenBank/DDBJ whole genome shotgun (WGS) entry which is preliminary data.</text>
</comment>
<name>A0A7X0J8A8_9SPHI</name>
<dbReference type="AlphaFoldDB" id="A0A7X0J8A8"/>
<evidence type="ECO:0000313" key="3">
    <source>
        <dbReference type="Proteomes" id="UP000521017"/>
    </source>
</evidence>
<gene>
    <name evidence="2" type="ORF">HDF25_004833</name>
</gene>
<accession>A0A7X0J8A8</accession>
<dbReference type="Pfam" id="PF07963">
    <property type="entry name" value="N_methyl"/>
    <property type="match status" value="1"/>
</dbReference>
<sequence length="116" mass="13072">MVKIKVQASTLIEVLIAMVIIMIVFTLGIRIFNNVLYSSPASKKIQVQQQLDVFSKAVQQKGYLEQPEMVVDSVHYKFTVDSNSASGLKHIEIIASQHDQQLGHTDVLYKSKSHEE</sequence>
<reference evidence="2 3" key="1">
    <citation type="submission" date="2020-08" db="EMBL/GenBank/DDBJ databases">
        <title>Genomic Encyclopedia of Type Strains, Phase IV (KMG-V): Genome sequencing to study the core and pangenomes of soil and plant-associated prokaryotes.</title>
        <authorList>
            <person name="Whitman W."/>
        </authorList>
    </citation>
    <scope>NUCLEOTIDE SEQUENCE [LARGE SCALE GENOMIC DNA]</scope>
    <source>
        <strain evidence="2 3">M2T3</strain>
    </source>
</reference>
<keyword evidence="1" id="KW-1133">Transmembrane helix</keyword>
<evidence type="ECO:0000256" key="1">
    <source>
        <dbReference type="SAM" id="Phobius"/>
    </source>
</evidence>
<feature type="transmembrane region" description="Helical" evidence="1">
    <location>
        <begin position="12"/>
        <end position="32"/>
    </location>
</feature>
<keyword evidence="1" id="KW-0472">Membrane</keyword>
<dbReference type="EMBL" id="JACHCC010000015">
    <property type="protein sequence ID" value="MBB6502650.1"/>
    <property type="molecule type" value="Genomic_DNA"/>
</dbReference>
<evidence type="ECO:0000313" key="2">
    <source>
        <dbReference type="EMBL" id="MBB6502650.1"/>
    </source>
</evidence>
<dbReference type="Proteomes" id="UP000521017">
    <property type="component" value="Unassembled WGS sequence"/>
</dbReference>
<protein>
    <submittedName>
        <fullName evidence="2">Type II secretory pathway component PulJ</fullName>
    </submittedName>
</protein>